<keyword evidence="3" id="KW-0231">Viral genome packaging</keyword>
<protein>
    <submittedName>
        <fullName evidence="4">Bacteriophage/Gene transfer agent portal protein</fullName>
    </submittedName>
</protein>
<sequence length="329" mass="36039">MGIFNTTKVNKAAISPQPKVEAAAVGGSFYSSQVAGPNLIGDWWSYQAGLLRNRAMSVAAISRSRDLMASVLASMKMEMYTERWNETDGEMEELPLAPRSWLRQLDPEMPNSFLYPWIFDDLFFFGRCFLFITARTKDGYMASATRLPQGSITTPDQNGPVWFGKSKEIYFNGGAIDPKDVVQIYSPTQGMIFMSEQTIATALKLEDARYRNASSAIPAGVLKQTGGEPLSATELAALAEAFNQARATNQTAALNEFLSYTETSATPDKMLLIDAAEYQSKQIANLCNIPPYLLGISTGSYAYTNSAGAKSDLWTFGLSMYAKAITDAL</sequence>
<dbReference type="Pfam" id="PF04860">
    <property type="entry name" value="Phage_portal"/>
    <property type="match status" value="1"/>
</dbReference>
<dbReference type="EMBL" id="LR797218">
    <property type="protein sequence ID" value="CAB4194793.1"/>
    <property type="molecule type" value="Genomic_DNA"/>
</dbReference>
<dbReference type="Gene3D" id="3.40.140.120">
    <property type="match status" value="1"/>
</dbReference>
<evidence type="ECO:0000256" key="2">
    <source>
        <dbReference type="ARBA" id="ARBA00023009"/>
    </source>
</evidence>
<accession>A0A6J5RC46</accession>
<dbReference type="Gene3D" id="3.30.1120.70">
    <property type="match status" value="1"/>
</dbReference>
<keyword evidence="2" id="KW-1162">Viral penetration into host cytoplasm</keyword>
<keyword evidence="2" id="KW-1171">Viral genome ejection through host cell envelope</keyword>
<reference evidence="4" key="1">
    <citation type="submission" date="2020-05" db="EMBL/GenBank/DDBJ databases">
        <authorList>
            <person name="Chiriac C."/>
            <person name="Salcher M."/>
            <person name="Ghai R."/>
            <person name="Kavagutti S V."/>
        </authorList>
    </citation>
    <scope>NUCLEOTIDE SEQUENCE</scope>
</reference>
<feature type="non-terminal residue" evidence="4">
    <location>
        <position position="329"/>
    </location>
</feature>
<gene>
    <name evidence="4" type="ORF">UFOVP1270_1</name>
</gene>
<keyword evidence="2" id="KW-1160">Virus entry into host cell</keyword>
<evidence type="ECO:0000313" key="4">
    <source>
        <dbReference type="EMBL" id="CAB4194793.1"/>
    </source>
</evidence>
<name>A0A6J5RC46_9CAUD</name>
<proteinExistence type="predicted"/>
<keyword evidence="1" id="KW-1188">Viral release from host cell</keyword>
<evidence type="ECO:0000256" key="1">
    <source>
        <dbReference type="ARBA" id="ARBA00022950"/>
    </source>
</evidence>
<keyword evidence="1" id="KW-0118">Viral capsid assembly</keyword>
<organism evidence="4">
    <name type="scientific">uncultured Caudovirales phage</name>
    <dbReference type="NCBI Taxonomy" id="2100421"/>
    <lineage>
        <taxon>Viruses</taxon>
        <taxon>Duplodnaviria</taxon>
        <taxon>Heunggongvirae</taxon>
        <taxon>Uroviricota</taxon>
        <taxon>Caudoviricetes</taxon>
        <taxon>Peduoviridae</taxon>
        <taxon>Maltschvirus</taxon>
        <taxon>Maltschvirus maltsch</taxon>
    </lineage>
</organism>
<evidence type="ECO:0000256" key="3">
    <source>
        <dbReference type="ARBA" id="ARBA00023219"/>
    </source>
</evidence>
<dbReference type="Gene3D" id="1.20.1270.210">
    <property type="match status" value="1"/>
</dbReference>
<dbReference type="InterPro" id="IPR006944">
    <property type="entry name" value="Phage/GTA_portal"/>
</dbReference>